<keyword evidence="2" id="KW-0805">Transcription regulation</keyword>
<dbReference type="OrthoDB" id="8885940at2"/>
<comment type="similarity">
    <text evidence="1">Belongs to the LysR transcriptional regulatory family.</text>
</comment>
<dbReference type="PROSITE" id="PS50931">
    <property type="entry name" value="HTH_LYSR"/>
    <property type="match status" value="1"/>
</dbReference>
<dbReference type="Gene3D" id="1.10.10.10">
    <property type="entry name" value="Winged helix-like DNA-binding domain superfamily/Winged helix DNA-binding domain"/>
    <property type="match status" value="1"/>
</dbReference>
<dbReference type="Gene3D" id="3.40.190.290">
    <property type="match status" value="1"/>
</dbReference>
<dbReference type="InterPro" id="IPR036390">
    <property type="entry name" value="WH_DNA-bd_sf"/>
</dbReference>
<evidence type="ECO:0000256" key="1">
    <source>
        <dbReference type="ARBA" id="ARBA00009437"/>
    </source>
</evidence>
<dbReference type="AlphaFoldDB" id="A0A1I3HXJ6"/>
<dbReference type="GO" id="GO:0006351">
    <property type="term" value="P:DNA-templated transcription"/>
    <property type="evidence" value="ECO:0007669"/>
    <property type="project" value="TreeGrafter"/>
</dbReference>
<proteinExistence type="inferred from homology"/>
<dbReference type="RefSeq" id="WP_090241930.1">
    <property type="nucleotide sequence ID" value="NZ_FOQL01000002.1"/>
</dbReference>
<reference evidence="7" key="1">
    <citation type="submission" date="2016-10" db="EMBL/GenBank/DDBJ databases">
        <authorList>
            <person name="Varghese N."/>
            <person name="Submissions S."/>
        </authorList>
    </citation>
    <scope>NUCLEOTIDE SEQUENCE [LARGE SCALE GENOMIC DNA]</scope>
    <source>
        <strain evidence="7">LMG 24016</strain>
    </source>
</reference>
<dbReference type="Pfam" id="PF03466">
    <property type="entry name" value="LysR_substrate"/>
    <property type="match status" value="1"/>
</dbReference>
<dbReference type="Proteomes" id="UP000243606">
    <property type="component" value="Unassembled WGS sequence"/>
</dbReference>
<dbReference type="InterPro" id="IPR005119">
    <property type="entry name" value="LysR_subst-bd"/>
</dbReference>
<keyword evidence="7" id="KW-1185">Reference proteome</keyword>
<dbReference type="CDD" id="cd08422">
    <property type="entry name" value="PBP2_CrgA_like"/>
    <property type="match status" value="1"/>
</dbReference>
<dbReference type="PANTHER" id="PTHR30537">
    <property type="entry name" value="HTH-TYPE TRANSCRIPTIONAL REGULATOR"/>
    <property type="match status" value="1"/>
</dbReference>
<dbReference type="FunFam" id="1.10.10.10:FF:000001">
    <property type="entry name" value="LysR family transcriptional regulator"/>
    <property type="match status" value="1"/>
</dbReference>
<evidence type="ECO:0000313" key="7">
    <source>
        <dbReference type="Proteomes" id="UP000243606"/>
    </source>
</evidence>
<evidence type="ECO:0000256" key="4">
    <source>
        <dbReference type="ARBA" id="ARBA00023163"/>
    </source>
</evidence>
<dbReference type="InterPro" id="IPR000847">
    <property type="entry name" value="LysR_HTH_N"/>
</dbReference>
<evidence type="ECO:0000313" key="6">
    <source>
        <dbReference type="EMBL" id="SFI40488.1"/>
    </source>
</evidence>
<dbReference type="InterPro" id="IPR058163">
    <property type="entry name" value="LysR-type_TF_proteobact-type"/>
</dbReference>
<dbReference type="Pfam" id="PF00126">
    <property type="entry name" value="HTH_1"/>
    <property type="match status" value="1"/>
</dbReference>
<name>A0A1I3HXJ6_9PSED</name>
<dbReference type="STRING" id="425504.SAMN05216206_2147"/>
<dbReference type="GO" id="GO:0043565">
    <property type="term" value="F:sequence-specific DNA binding"/>
    <property type="evidence" value="ECO:0007669"/>
    <property type="project" value="TreeGrafter"/>
</dbReference>
<dbReference type="SUPFAM" id="SSF46785">
    <property type="entry name" value="Winged helix' DNA-binding domain"/>
    <property type="match status" value="1"/>
</dbReference>
<sequence>MLNRMEMVRIFCAAAESGSFREAATRLGISPQGVTRAVQALEAELGEPLFHRNTRQVHITAFGQGYAQEARAALEHFDALFRSHRSEPELSGRIGITAPQTIGRHYLIPFLQPLMAAHPNLQFHLRLEDQMTDSVEAQIDIGIRVGLIRDRRYVAKALAPVPMDVVASPELIDRTGVPSSIQALDACPLSALIDQRNGRPWPWLFADGQSFSPRQPVLICDDADTELEAILSGVCFGQIPSYLTSPFVRSGRLVRVLDDLASPPWDLFIYRPQQGPVPRRVRLVFDHLTNAFQDPQRFPCS</sequence>
<evidence type="ECO:0000256" key="3">
    <source>
        <dbReference type="ARBA" id="ARBA00023125"/>
    </source>
</evidence>
<organism evidence="6 7">
    <name type="scientific">Pseudomonas guineae</name>
    <dbReference type="NCBI Taxonomy" id="425504"/>
    <lineage>
        <taxon>Bacteria</taxon>
        <taxon>Pseudomonadati</taxon>
        <taxon>Pseudomonadota</taxon>
        <taxon>Gammaproteobacteria</taxon>
        <taxon>Pseudomonadales</taxon>
        <taxon>Pseudomonadaceae</taxon>
        <taxon>Pseudomonas</taxon>
    </lineage>
</organism>
<dbReference type="SUPFAM" id="SSF53850">
    <property type="entry name" value="Periplasmic binding protein-like II"/>
    <property type="match status" value="1"/>
</dbReference>
<keyword evidence="3" id="KW-0238">DNA-binding</keyword>
<keyword evidence="4" id="KW-0804">Transcription</keyword>
<feature type="domain" description="HTH lysR-type" evidence="5">
    <location>
        <begin position="5"/>
        <end position="60"/>
    </location>
</feature>
<dbReference type="InterPro" id="IPR036388">
    <property type="entry name" value="WH-like_DNA-bd_sf"/>
</dbReference>
<evidence type="ECO:0000259" key="5">
    <source>
        <dbReference type="PROSITE" id="PS50931"/>
    </source>
</evidence>
<dbReference type="GO" id="GO:0003700">
    <property type="term" value="F:DNA-binding transcription factor activity"/>
    <property type="evidence" value="ECO:0007669"/>
    <property type="project" value="InterPro"/>
</dbReference>
<protein>
    <submittedName>
        <fullName evidence="6">Transcriptional regulator, LysR family</fullName>
    </submittedName>
</protein>
<accession>A0A1I3HXJ6</accession>
<dbReference type="PANTHER" id="PTHR30537:SF5">
    <property type="entry name" value="HTH-TYPE TRANSCRIPTIONAL ACTIVATOR TTDR-RELATED"/>
    <property type="match status" value="1"/>
</dbReference>
<dbReference type="EMBL" id="FOQL01000002">
    <property type="protein sequence ID" value="SFI40488.1"/>
    <property type="molecule type" value="Genomic_DNA"/>
</dbReference>
<evidence type="ECO:0000256" key="2">
    <source>
        <dbReference type="ARBA" id="ARBA00023015"/>
    </source>
</evidence>
<gene>
    <name evidence="6" type="ORF">SAMN05216206_2147</name>
</gene>